<gene>
    <name evidence="9" type="primary">queG</name>
    <name evidence="12" type="ORF">BSZ36_13335</name>
</gene>
<keyword evidence="4 9" id="KW-0479">Metal-binding</keyword>
<evidence type="ECO:0000313" key="13">
    <source>
        <dbReference type="Proteomes" id="UP000216446"/>
    </source>
</evidence>
<feature type="binding site" evidence="9">
    <location>
        <position position="261"/>
    </location>
    <ligand>
        <name>[4Fe-4S] cluster</name>
        <dbReference type="ChEBI" id="CHEBI:49883"/>
        <label>2</label>
    </ligand>
</feature>
<feature type="binding site" evidence="9">
    <location>
        <position position="167"/>
    </location>
    <ligand>
        <name>cob(II)alamin</name>
        <dbReference type="ChEBI" id="CHEBI:16304"/>
    </ligand>
</feature>
<reference evidence="12 13" key="1">
    <citation type="submission" date="2016-11" db="EMBL/GenBank/DDBJ databases">
        <title>Study of marine rhodopsin-containing bacteria.</title>
        <authorList>
            <person name="Yoshizawa S."/>
            <person name="Kumagai Y."/>
            <person name="Kogure K."/>
        </authorList>
    </citation>
    <scope>NUCLEOTIDE SEQUENCE [LARGE SCALE GENOMIC DNA]</scope>
    <source>
        <strain evidence="12 13">SG-29</strain>
    </source>
</reference>
<dbReference type="UniPathway" id="UPA00392"/>
<feature type="domain" description="4Fe-4S ferredoxin-type" evidence="11">
    <location>
        <begin position="192"/>
        <end position="221"/>
    </location>
</feature>
<evidence type="ECO:0000313" key="12">
    <source>
        <dbReference type="EMBL" id="OZC03882.1"/>
    </source>
</evidence>
<keyword evidence="6 9" id="KW-0560">Oxidoreductase</keyword>
<dbReference type="NCBIfam" id="TIGR00276">
    <property type="entry name" value="tRNA epoxyqueuosine(34) reductase QueG"/>
    <property type="match status" value="1"/>
</dbReference>
<evidence type="ECO:0000256" key="1">
    <source>
        <dbReference type="ARBA" id="ARBA00022485"/>
    </source>
</evidence>
<comment type="subunit">
    <text evidence="9">Monomer.</text>
</comment>
<feature type="active site" description="Proton donor" evidence="9">
    <location>
        <position position="146"/>
    </location>
</feature>
<evidence type="ECO:0000256" key="3">
    <source>
        <dbReference type="ARBA" id="ARBA00022694"/>
    </source>
</evidence>
<dbReference type="GO" id="GO:0005737">
    <property type="term" value="C:cytoplasm"/>
    <property type="evidence" value="ECO:0007669"/>
    <property type="project" value="UniProtKB-SubCell"/>
</dbReference>
<evidence type="ECO:0000256" key="5">
    <source>
        <dbReference type="ARBA" id="ARBA00022785"/>
    </source>
</evidence>
<proteinExistence type="inferred from homology"/>
<evidence type="ECO:0000256" key="8">
    <source>
        <dbReference type="ARBA" id="ARBA00023014"/>
    </source>
</evidence>
<dbReference type="Pfam" id="PF13484">
    <property type="entry name" value="Fer4_16"/>
    <property type="match status" value="1"/>
</dbReference>
<dbReference type="FunCoup" id="A0A259U1M9">
    <property type="interactions" value="183"/>
</dbReference>
<accession>A0A259U1M9</accession>
<comment type="pathway">
    <text evidence="9">tRNA modification; tRNA-queuosine biosynthesis.</text>
</comment>
<feature type="binding site" evidence="9">
    <location>
        <position position="229"/>
    </location>
    <ligand>
        <name>cob(II)alamin</name>
        <dbReference type="ChEBI" id="CHEBI:16304"/>
    </ligand>
</feature>
<feature type="binding site" evidence="9">
    <location>
        <position position="170"/>
    </location>
    <ligand>
        <name>cob(II)alamin</name>
        <dbReference type="ChEBI" id="CHEBI:16304"/>
    </ligand>
</feature>
<keyword evidence="7 9" id="KW-0408">Iron</keyword>
<dbReference type="PANTHER" id="PTHR30002">
    <property type="entry name" value="EPOXYQUEUOSINE REDUCTASE"/>
    <property type="match status" value="1"/>
</dbReference>
<dbReference type="PROSITE" id="PS51379">
    <property type="entry name" value="4FE4S_FER_2"/>
    <property type="match status" value="1"/>
</dbReference>
<dbReference type="Gene3D" id="3.30.70.20">
    <property type="match status" value="1"/>
</dbReference>
<keyword evidence="9" id="KW-0846">Cobalamin</keyword>
<comment type="cofactor">
    <cofactor evidence="9">
        <name>[4Fe-4S] cluster</name>
        <dbReference type="ChEBI" id="CHEBI:49883"/>
    </cofactor>
    <text evidence="9">Binds 2 [4Fe-4S] clusters per monomer.</text>
</comment>
<dbReference type="PROSITE" id="PS00198">
    <property type="entry name" value="4FE4S_FER_1"/>
    <property type="match status" value="1"/>
</dbReference>
<feature type="binding site" evidence="9">
    <location>
        <position position="181"/>
    </location>
    <ligand>
        <name>cob(II)alamin</name>
        <dbReference type="ChEBI" id="CHEBI:16304"/>
    </ligand>
</feature>
<feature type="binding site" evidence="9">
    <location>
        <position position="258"/>
    </location>
    <ligand>
        <name>[4Fe-4S] cluster</name>
        <dbReference type="ChEBI" id="CHEBI:49883"/>
        <label>2</label>
    </ligand>
</feature>
<dbReference type="GO" id="GO:0046872">
    <property type="term" value="F:metal ion binding"/>
    <property type="evidence" value="ECO:0007669"/>
    <property type="project" value="UniProtKB-KW"/>
</dbReference>
<dbReference type="RefSeq" id="WP_094549741.1">
    <property type="nucleotide sequence ID" value="NZ_MQWB01000001.1"/>
</dbReference>
<evidence type="ECO:0000256" key="9">
    <source>
        <dbReference type="HAMAP-Rule" id="MF_00916"/>
    </source>
</evidence>
<keyword evidence="5 9" id="KW-0671">Queuosine biosynthesis</keyword>
<dbReference type="HAMAP" id="MF_00916">
    <property type="entry name" value="QueG"/>
    <property type="match status" value="1"/>
</dbReference>
<feature type="binding site" evidence="9">
    <location>
        <position position="265"/>
    </location>
    <ligand>
        <name>[4Fe-4S] cluster</name>
        <dbReference type="ChEBI" id="CHEBI:49883"/>
        <label>1</label>
    </ligand>
</feature>
<feature type="region of interest" description="Disordered" evidence="10">
    <location>
        <begin position="308"/>
        <end position="337"/>
    </location>
</feature>
<dbReference type="InterPro" id="IPR017896">
    <property type="entry name" value="4Fe4S_Fe-S-bd"/>
</dbReference>
<feature type="binding site" evidence="9">
    <location>
        <position position="67"/>
    </location>
    <ligand>
        <name>cob(II)alamin</name>
        <dbReference type="ChEBI" id="CHEBI:16304"/>
    </ligand>
</feature>
<comment type="similarity">
    <text evidence="9">Belongs to the QueG family.</text>
</comment>
<dbReference type="EMBL" id="MQWB01000001">
    <property type="protein sequence ID" value="OZC03882.1"/>
    <property type="molecule type" value="Genomic_DNA"/>
</dbReference>
<comment type="caution">
    <text evidence="9">Lacks conserved residue(s) required for the propagation of feature annotation.</text>
</comment>
<feature type="binding site" evidence="9">
    <location>
        <position position="211"/>
    </location>
    <ligand>
        <name>[4Fe-4S] cluster</name>
        <dbReference type="ChEBI" id="CHEBI:49883"/>
        <label>2</label>
    </ligand>
</feature>
<dbReference type="InParanoid" id="A0A259U1M9"/>
<feature type="compositionally biased region" description="Basic and acidic residues" evidence="10">
    <location>
        <begin position="328"/>
        <end position="337"/>
    </location>
</feature>
<name>A0A259U1M9_9BACT</name>
<evidence type="ECO:0000256" key="4">
    <source>
        <dbReference type="ARBA" id="ARBA00022723"/>
    </source>
</evidence>
<keyword evidence="9" id="KW-0170">Cobalt</keyword>
<dbReference type="InterPro" id="IPR013542">
    <property type="entry name" value="QueG_DUF1730"/>
</dbReference>
<dbReference type="AlphaFoldDB" id="A0A259U1M9"/>
<evidence type="ECO:0000256" key="2">
    <source>
        <dbReference type="ARBA" id="ARBA00022490"/>
    </source>
</evidence>
<keyword evidence="1 9" id="KW-0004">4Fe-4S</keyword>
<dbReference type="InterPro" id="IPR017900">
    <property type="entry name" value="4Fe4S_Fe_S_CS"/>
</dbReference>
<dbReference type="InterPro" id="IPR004453">
    <property type="entry name" value="QueG"/>
</dbReference>
<dbReference type="Proteomes" id="UP000216446">
    <property type="component" value="Unassembled WGS sequence"/>
</dbReference>
<dbReference type="GO" id="GO:0008616">
    <property type="term" value="P:tRNA queuosine(34) biosynthetic process"/>
    <property type="evidence" value="ECO:0007669"/>
    <property type="project" value="UniProtKB-UniRule"/>
</dbReference>
<dbReference type="GO" id="GO:0031419">
    <property type="term" value="F:cobalamin binding"/>
    <property type="evidence" value="ECO:0007669"/>
    <property type="project" value="UniProtKB-KW"/>
</dbReference>
<evidence type="ECO:0000256" key="10">
    <source>
        <dbReference type="SAM" id="MobiDB-lite"/>
    </source>
</evidence>
<dbReference type="PANTHER" id="PTHR30002:SF4">
    <property type="entry name" value="EPOXYQUEUOSINE REDUCTASE"/>
    <property type="match status" value="1"/>
</dbReference>
<keyword evidence="8 9" id="KW-0411">Iron-sulfur</keyword>
<keyword evidence="3 9" id="KW-0819">tRNA processing</keyword>
<feature type="binding site" evidence="9">
    <location>
        <position position="227"/>
    </location>
    <ligand>
        <name>[4Fe-4S] cluster</name>
        <dbReference type="ChEBI" id="CHEBI:49883"/>
        <label>2</label>
    </ligand>
</feature>
<evidence type="ECO:0000256" key="7">
    <source>
        <dbReference type="ARBA" id="ARBA00023004"/>
    </source>
</evidence>
<comment type="cofactor">
    <cofactor evidence="9">
        <name>cob(II)alamin</name>
        <dbReference type="ChEBI" id="CHEBI:16304"/>
    </cofactor>
</comment>
<comment type="subcellular location">
    <subcellularLocation>
        <location evidence="9">Cytoplasm</location>
    </subcellularLocation>
</comment>
<dbReference type="OrthoDB" id="9784571at2"/>
<dbReference type="EC" id="1.17.99.6" evidence="9"/>
<protein>
    <recommendedName>
        <fullName evidence="9">Epoxyqueuosine reductase</fullName>
        <ecNumber evidence="9">1.17.99.6</ecNumber>
    </recommendedName>
    <alternativeName>
        <fullName evidence="9">Queuosine biosynthesis protein QueG</fullName>
    </alternativeName>
</protein>
<feature type="binding site" evidence="9">
    <location>
        <position position="204"/>
    </location>
    <ligand>
        <name>[4Fe-4S] cluster</name>
        <dbReference type="ChEBI" id="CHEBI:49883"/>
        <label>1</label>
    </ligand>
</feature>
<feature type="binding site" evidence="9">
    <location>
        <position position="146"/>
    </location>
    <ligand>
        <name>cob(II)alamin</name>
        <dbReference type="ChEBI" id="CHEBI:16304"/>
    </ligand>
</feature>
<comment type="caution">
    <text evidence="12">The sequence shown here is derived from an EMBL/GenBank/DDBJ whole genome shotgun (WGS) entry which is preliminary data.</text>
</comment>
<dbReference type="Pfam" id="PF08331">
    <property type="entry name" value="QueG_DUF1730"/>
    <property type="match status" value="1"/>
</dbReference>
<organism evidence="12 13">
    <name type="scientific">Rubricoccus marinus</name>
    <dbReference type="NCBI Taxonomy" id="716817"/>
    <lineage>
        <taxon>Bacteria</taxon>
        <taxon>Pseudomonadati</taxon>
        <taxon>Rhodothermota</taxon>
        <taxon>Rhodothermia</taxon>
        <taxon>Rhodothermales</taxon>
        <taxon>Rubricoccaceae</taxon>
        <taxon>Rubricoccus</taxon>
    </lineage>
</organism>
<dbReference type="SUPFAM" id="SSF46548">
    <property type="entry name" value="alpha-helical ferredoxin"/>
    <property type="match status" value="1"/>
</dbReference>
<evidence type="ECO:0000259" key="11">
    <source>
        <dbReference type="PROSITE" id="PS51379"/>
    </source>
</evidence>
<comment type="catalytic activity">
    <reaction evidence="9">
        <text>epoxyqueuosine(34) in tRNA + AH2 = queuosine(34) in tRNA + A + H2O</text>
        <dbReference type="Rhea" id="RHEA:32159"/>
        <dbReference type="Rhea" id="RHEA-COMP:18571"/>
        <dbReference type="Rhea" id="RHEA-COMP:18582"/>
        <dbReference type="ChEBI" id="CHEBI:13193"/>
        <dbReference type="ChEBI" id="CHEBI:15377"/>
        <dbReference type="ChEBI" id="CHEBI:17499"/>
        <dbReference type="ChEBI" id="CHEBI:194431"/>
        <dbReference type="ChEBI" id="CHEBI:194443"/>
        <dbReference type="EC" id="1.17.99.6"/>
    </reaction>
</comment>
<comment type="function">
    <text evidence="9">Catalyzes the conversion of epoxyqueuosine (oQ) to queuosine (Q), which is a hypermodified base found in the wobble positions of tRNA(Asp), tRNA(Asn), tRNA(His) and tRNA(Tyr).</text>
</comment>
<feature type="binding site" evidence="9">
    <location>
        <position position="201"/>
    </location>
    <ligand>
        <name>[4Fe-4S] cluster</name>
        <dbReference type="ChEBI" id="CHEBI:49883"/>
        <label>1</label>
    </ligand>
</feature>
<feature type="binding site" evidence="9">
    <location>
        <begin position="258"/>
        <end position="259"/>
    </location>
    <ligand>
        <name>cob(II)alamin</name>
        <dbReference type="ChEBI" id="CHEBI:16304"/>
    </ligand>
</feature>
<keyword evidence="13" id="KW-1185">Reference proteome</keyword>
<dbReference type="GO" id="GO:0052693">
    <property type="term" value="F:epoxyqueuosine reductase activity"/>
    <property type="evidence" value="ECO:0007669"/>
    <property type="project" value="UniProtKB-UniRule"/>
</dbReference>
<keyword evidence="2 9" id="KW-0963">Cytoplasm</keyword>
<dbReference type="GO" id="GO:0051539">
    <property type="term" value="F:4 iron, 4 sulfur cluster binding"/>
    <property type="evidence" value="ECO:0007669"/>
    <property type="project" value="UniProtKB-KW"/>
</dbReference>
<feature type="binding site" evidence="9">
    <location>
        <position position="207"/>
    </location>
    <ligand>
        <name>[4Fe-4S] cluster</name>
        <dbReference type="ChEBI" id="CHEBI:49883"/>
        <label>1</label>
    </ligand>
</feature>
<evidence type="ECO:0000256" key="6">
    <source>
        <dbReference type="ARBA" id="ARBA00023002"/>
    </source>
</evidence>
<sequence>MTASGVRSCLSREVKAQALRLGFDLVGIARAERLDAEARRLEAWLDAGRHGGEAGAMPWMDQNFDKRIDPRELVPGAKSVVSVAHTYLAHAPEPLADADALARGVGKVSRYAWGDDYHDVLKEKLAELFDWLDTASGGAGGRAFVDSAPVMDKAWAQRAGIGWIGKNTNLLTRSHGSFVFLGELIVDVDLEPDDPFAADHCGSCTRCLDACPTDALDQPYQIDATRCISYHTIEQRGAAWPPQAQELAKEFGPWIFGCDICQDVCPWNKFARETRDARFQARPEVAETPLATWQEMDLEAFRQRLRKSPLKRTTPEGMARNAANAEANARRWREQNG</sequence>